<comment type="caution">
    <text evidence="1">The sequence shown here is derived from an EMBL/GenBank/DDBJ whole genome shotgun (WGS) entry which is preliminary data.</text>
</comment>
<evidence type="ECO:0000313" key="2">
    <source>
        <dbReference type="Proteomes" id="UP000475385"/>
    </source>
</evidence>
<dbReference type="AlphaFoldDB" id="A0A6M1LHC3"/>
<reference evidence="1 2" key="1">
    <citation type="submission" date="2020-02" db="EMBL/GenBank/DDBJ databases">
        <authorList>
            <person name="Kim H.M."/>
            <person name="Jeon C.O."/>
        </authorList>
    </citation>
    <scope>NUCLEOTIDE SEQUENCE [LARGE SCALE GENOMIC DNA]</scope>
    <source>
        <strain evidence="1 2">PeD5</strain>
    </source>
</reference>
<dbReference type="RefSeq" id="WP_164693473.1">
    <property type="nucleotide sequence ID" value="NZ_JAAIKB010000002.1"/>
</dbReference>
<organism evidence="1 2">
    <name type="scientific">Falsiroseomonas algicola</name>
    <dbReference type="NCBI Taxonomy" id="2716930"/>
    <lineage>
        <taxon>Bacteria</taxon>
        <taxon>Pseudomonadati</taxon>
        <taxon>Pseudomonadota</taxon>
        <taxon>Alphaproteobacteria</taxon>
        <taxon>Acetobacterales</taxon>
        <taxon>Roseomonadaceae</taxon>
        <taxon>Falsiroseomonas</taxon>
    </lineage>
</organism>
<sequence length="158" mass="17041">MMSVAIHGAAPESGPPGAVEPVTLRVSGAKPVRLRGHKLTEGHSRAAGCIAWHEVEIWQLENSREIAVALRTRRPGGEAADLHRAELFPDLAEALDWLEGFDPVADLTVDFDAGDRRLSAVEVALRAAALRGRAEVVTREWRALLGEVLFVLDAEAPA</sequence>
<dbReference type="EMBL" id="JAAIKB010000002">
    <property type="protein sequence ID" value="NGM19577.1"/>
    <property type="molecule type" value="Genomic_DNA"/>
</dbReference>
<gene>
    <name evidence="1" type="ORF">G3576_06100</name>
</gene>
<name>A0A6M1LHC3_9PROT</name>
<keyword evidence="2" id="KW-1185">Reference proteome</keyword>
<protein>
    <submittedName>
        <fullName evidence="1">Uncharacterized protein</fullName>
    </submittedName>
</protein>
<reference evidence="1 2" key="2">
    <citation type="submission" date="2020-03" db="EMBL/GenBank/DDBJ databases">
        <title>Roseomonas stagni sp. nov., isolated from pond water in Japan.</title>
        <authorList>
            <person name="Furuhata K."/>
            <person name="Miyamoto H."/>
            <person name="Goto K."/>
        </authorList>
    </citation>
    <scope>NUCLEOTIDE SEQUENCE [LARGE SCALE GENOMIC DNA]</scope>
    <source>
        <strain evidence="1 2">PeD5</strain>
    </source>
</reference>
<dbReference type="Proteomes" id="UP000475385">
    <property type="component" value="Unassembled WGS sequence"/>
</dbReference>
<accession>A0A6M1LHC3</accession>
<evidence type="ECO:0000313" key="1">
    <source>
        <dbReference type="EMBL" id="NGM19577.1"/>
    </source>
</evidence>
<proteinExistence type="predicted"/>